<comment type="caution">
    <text evidence="2">The sequence shown here is derived from an EMBL/GenBank/DDBJ whole genome shotgun (WGS) entry which is preliminary data.</text>
</comment>
<organism evidence="2 3">
    <name type="scientific">Cymbomonas tetramitiformis</name>
    <dbReference type="NCBI Taxonomy" id="36881"/>
    <lineage>
        <taxon>Eukaryota</taxon>
        <taxon>Viridiplantae</taxon>
        <taxon>Chlorophyta</taxon>
        <taxon>Pyramimonadophyceae</taxon>
        <taxon>Pyramimonadales</taxon>
        <taxon>Pyramimonadaceae</taxon>
        <taxon>Cymbomonas</taxon>
    </lineage>
</organism>
<protein>
    <submittedName>
        <fullName evidence="2">Uncharacterized protein</fullName>
    </submittedName>
</protein>
<dbReference type="Proteomes" id="UP001190700">
    <property type="component" value="Unassembled WGS sequence"/>
</dbReference>
<reference evidence="2 3" key="1">
    <citation type="journal article" date="2015" name="Genome Biol. Evol.">
        <title>Comparative Genomics of a Bacterivorous Green Alga Reveals Evolutionary Causalities and Consequences of Phago-Mixotrophic Mode of Nutrition.</title>
        <authorList>
            <person name="Burns J.A."/>
            <person name="Paasch A."/>
            <person name="Narechania A."/>
            <person name="Kim E."/>
        </authorList>
    </citation>
    <scope>NUCLEOTIDE SEQUENCE [LARGE SCALE GENOMIC DNA]</scope>
    <source>
        <strain evidence="2 3">PLY_AMNH</strain>
    </source>
</reference>
<evidence type="ECO:0000313" key="2">
    <source>
        <dbReference type="EMBL" id="KAK3257393.1"/>
    </source>
</evidence>
<keyword evidence="3" id="KW-1185">Reference proteome</keyword>
<keyword evidence="1" id="KW-0732">Signal</keyword>
<proteinExistence type="predicted"/>
<dbReference type="EMBL" id="LGRX02020557">
    <property type="protein sequence ID" value="KAK3257393.1"/>
    <property type="molecule type" value="Genomic_DNA"/>
</dbReference>
<sequence length="176" mass="19318">MILENSSLLVALFFSAAIVLVLPANPEEIATLDYNRKSFFPNRQAWNPCSLYGVTDGDPLENNCQLESYLGTGDTGWNLLRFGEQNCVVTLKNCQPGLCYTARDVTGLLKQDQVSRPLPSSVFSTVKVISGGKVRQFSQYGFALEATSKEVTHLCRLRDAFVFLIGQGEVGSRLSG</sequence>
<gene>
    <name evidence="2" type="ORF">CYMTET_33517</name>
</gene>
<dbReference type="AlphaFoldDB" id="A0AAE0FCY4"/>
<name>A0AAE0FCY4_9CHLO</name>
<accession>A0AAE0FCY4</accession>
<evidence type="ECO:0000256" key="1">
    <source>
        <dbReference type="SAM" id="SignalP"/>
    </source>
</evidence>
<feature type="signal peptide" evidence="1">
    <location>
        <begin position="1"/>
        <end position="23"/>
    </location>
</feature>
<feature type="chain" id="PRO_5042178373" evidence="1">
    <location>
        <begin position="24"/>
        <end position="176"/>
    </location>
</feature>
<evidence type="ECO:0000313" key="3">
    <source>
        <dbReference type="Proteomes" id="UP001190700"/>
    </source>
</evidence>